<keyword evidence="1" id="KW-1133">Transmembrane helix</keyword>
<evidence type="ECO:0000313" key="2">
    <source>
        <dbReference type="EMBL" id="PIT91903.1"/>
    </source>
</evidence>
<keyword evidence="1" id="KW-0472">Membrane</keyword>
<proteinExistence type="predicted"/>
<dbReference type="Proteomes" id="UP000229530">
    <property type="component" value="Unassembled WGS sequence"/>
</dbReference>
<gene>
    <name evidence="2" type="ORF">COU12_00580</name>
</gene>
<keyword evidence="1" id="KW-0812">Transmembrane</keyword>
<accession>A0A2M6WGH9</accession>
<organism evidence="2 3">
    <name type="scientific">Candidatus Jorgensenbacteria bacterium CG10_big_fil_rev_8_21_14_0_10_54_38</name>
    <dbReference type="NCBI Taxonomy" id="1974593"/>
    <lineage>
        <taxon>Bacteria</taxon>
        <taxon>Candidatus Joergenseniibacteriota</taxon>
    </lineage>
</organism>
<reference evidence="3" key="1">
    <citation type="submission" date="2017-09" db="EMBL/GenBank/DDBJ databases">
        <title>Depth-based differentiation of microbial function through sediment-hosted aquifers and enrichment of novel symbionts in the deep terrestrial subsurface.</title>
        <authorList>
            <person name="Probst A.J."/>
            <person name="Ladd B."/>
            <person name="Jarett J.K."/>
            <person name="Geller-Mcgrath D.E."/>
            <person name="Sieber C.M.K."/>
            <person name="Emerson J.B."/>
            <person name="Anantharaman K."/>
            <person name="Thomas B.C."/>
            <person name="Malmstrom R."/>
            <person name="Stieglmeier M."/>
            <person name="Klingl A."/>
            <person name="Woyke T."/>
            <person name="Ryan C.M."/>
            <person name="Banfield J.F."/>
        </authorList>
    </citation>
    <scope>NUCLEOTIDE SEQUENCE [LARGE SCALE GENOMIC DNA]</scope>
</reference>
<feature type="transmembrane region" description="Helical" evidence="1">
    <location>
        <begin position="32"/>
        <end position="53"/>
    </location>
</feature>
<evidence type="ECO:0000313" key="3">
    <source>
        <dbReference type="Proteomes" id="UP000229530"/>
    </source>
</evidence>
<dbReference type="EMBL" id="PFBE01000009">
    <property type="protein sequence ID" value="PIT91903.1"/>
    <property type="molecule type" value="Genomic_DNA"/>
</dbReference>
<feature type="transmembrane region" description="Helical" evidence="1">
    <location>
        <begin position="65"/>
        <end position="92"/>
    </location>
</feature>
<name>A0A2M6WGH9_9BACT</name>
<evidence type="ECO:0000256" key="1">
    <source>
        <dbReference type="SAM" id="Phobius"/>
    </source>
</evidence>
<sequence length="140" mass="15770">MPQSPKIIAERILKFFDKLEDRIRAALSHHPVPYALIGGFGIVLFWRGVWHTADLFPFLTGPMSILISAVVLLATGLFVSFFIGETIVVSGLKHEKKLTEKTEAEVQTETNIIIELHRELHEIRTKLEEISKRLKGPGAN</sequence>
<dbReference type="AlphaFoldDB" id="A0A2M6WGH9"/>
<comment type="caution">
    <text evidence="2">The sequence shown here is derived from an EMBL/GenBank/DDBJ whole genome shotgun (WGS) entry which is preliminary data.</text>
</comment>
<protein>
    <submittedName>
        <fullName evidence="2">Uncharacterized protein</fullName>
    </submittedName>
</protein>